<dbReference type="Proteomes" id="UP000002494">
    <property type="component" value="Chromosome 4"/>
</dbReference>
<proteinExistence type="predicted"/>
<accession>A0ABK0L2R1</accession>
<protein>
    <submittedName>
        <fullName evidence="1">Uncharacterized protein</fullName>
    </submittedName>
</protein>
<reference evidence="1" key="2">
    <citation type="submission" date="2025-08" db="UniProtKB">
        <authorList>
            <consortium name="Ensembl"/>
        </authorList>
    </citation>
    <scope>IDENTIFICATION</scope>
    <source>
        <strain evidence="1">Brown Norway</strain>
    </source>
</reference>
<name>A0ABK0L2R1_RAT</name>
<reference evidence="1" key="1">
    <citation type="submission" date="2024-01" db="EMBL/GenBank/DDBJ databases">
        <title>GRCr8: a new rat reference genome assembly contstructed from accurate long reads and long range scaffolding.</title>
        <authorList>
            <person name="Doris P.A."/>
            <person name="Kalbfleisch T."/>
            <person name="Li K."/>
            <person name="Howe K."/>
            <person name="Wood J."/>
        </authorList>
    </citation>
    <scope>NUCLEOTIDE SEQUENCE [LARGE SCALE GENOMIC DNA]</scope>
    <source>
        <strain evidence="1">Brown Norway</strain>
    </source>
</reference>
<keyword evidence="2" id="KW-1185">Reference proteome</keyword>
<evidence type="ECO:0000313" key="2">
    <source>
        <dbReference type="Proteomes" id="UP000002494"/>
    </source>
</evidence>
<dbReference type="Ensembl" id="ENSRNOT00000126416.1">
    <property type="protein sequence ID" value="ENSRNOP00000103177.1"/>
    <property type="gene ID" value="ENSRNOG00000091340.1"/>
</dbReference>
<reference evidence="1" key="3">
    <citation type="submission" date="2025-09" db="UniProtKB">
        <authorList>
            <consortium name="Ensembl"/>
        </authorList>
    </citation>
    <scope>IDENTIFICATION</scope>
    <source>
        <strain evidence="1">Brown Norway</strain>
    </source>
</reference>
<organism evidence="1 2">
    <name type="scientific">Rattus norvegicus</name>
    <name type="common">Rat</name>
    <dbReference type="NCBI Taxonomy" id="10116"/>
    <lineage>
        <taxon>Eukaryota</taxon>
        <taxon>Metazoa</taxon>
        <taxon>Chordata</taxon>
        <taxon>Craniata</taxon>
        <taxon>Vertebrata</taxon>
        <taxon>Euteleostomi</taxon>
        <taxon>Mammalia</taxon>
        <taxon>Eutheria</taxon>
        <taxon>Euarchontoglires</taxon>
        <taxon>Glires</taxon>
        <taxon>Rodentia</taxon>
        <taxon>Myomorpha</taxon>
        <taxon>Muroidea</taxon>
        <taxon>Muridae</taxon>
        <taxon>Murinae</taxon>
        <taxon>Rattus</taxon>
    </lineage>
</organism>
<evidence type="ECO:0000313" key="1">
    <source>
        <dbReference type="Ensembl" id="ENSRNOP00000103177.1"/>
    </source>
</evidence>
<sequence length="20" mass="2098">NTGQLYFGEGSKLTVLGKEG</sequence>